<proteinExistence type="predicted"/>
<organism evidence="1 2">
    <name type="scientific">Boeremia exigua</name>
    <dbReference type="NCBI Taxonomy" id="749465"/>
    <lineage>
        <taxon>Eukaryota</taxon>
        <taxon>Fungi</taxon>
        <taxon>Dikarya</taxon>
        <taxon>Ascomycota</taxon>
        <taxon>Pezizomycotina</taxon>
        <taxon>Dothideomycetes</taxon>
        <taxon>Pleosporomycetidae</taxon>
        <taxon>Pleosporales</taxon>
        <taxon>Pleosporineae</taxon>
        <taxon>Didymellaceae</taxon>
        <taxon>Boeremia</taxon>
    </lineage>
</organism>
<sequence>MADMDIEFRTEPALKARVSHATKVTPSSPDYPRSHTANYCRPAPITYEEEVLDSIKREWKSSSENHAPPETTEAERTLIIAELIDFEIYRPKTDRIRSLELTGLHLFDVKARNLCFDGYVLFGKGSLGLEDLTRDFHRWLVGRFGHNTEFQEWLAAFRNTTDFRVAFNAYAEFFYNQALNLSTSEHLTSHPIWAHCMCDRMLAVEKQPNLIKYTLATPHVYQSFRHMYFAEKLKSVPISGAVRKMRKKRMATLGFAAHATVPPPSTKSDKNGSNVSDACVGDVIAIAPDGIDKTCWQRSGDEWLAYVQGVEHTTEGAQRLKVLWLYRPADTNICRAHYSVRKELFLSDNCNRAERDILSTDVIRKYTAEWSPRSLDTVKDFIIRQTYLTNDSAFIATKDDHKICSCRKPKPDTVKWAAGHAVYIKKNYKWSAAA</sequence>
<evidence type="ECO:0000313" key="2">
    <source>
        <dbReference type="Proteomes" id="UP001153331"/>
    </source>
</evidence>
<evidence type="ECO:0000313" key="1">
    <source>
        <dbReference type="EMBL" id="KAJ8112719.1"/>
    </source>
</evidence>
<comment type="caution">
    <text evidence="1">The sequence shown here is derived from an EMBL/GenBank/DDBJ whole genome shotgun (WGS) entry which is preliminary data.</text>
</comment>
<dbReference type="EMBL" id="JAPHNI010000303">
    <property type="protein sequence ID" value="KAJ8112719.1"/>
    <property type="molecule type" value="Genomic_DNA"/>
</dbReference>
<protein>
    <submittedName>
        <fullName evidence="1">Uncharacterized protein</fullName>
    </submittedName>
</protein>
<name>A0ACC2IC41_9PLEO</name>
<keyword evidence="2" id="KW-1185">Reference proteome</keyword>
<accession>A0ACC2IC41</accession>
<gene>
    <name evidence="1" type="ORF">OPT61_g4984</name>
</gene>
<reference evidence="1" key="1">
    <citation type="submission" date="2022-11" db="EMBL/GenBank/DDBJ databases">
        <title>Genome Sequence of Boeremia exigua.</title>
        <authorList>
            <person name="Buettner E."/>
        </authorList>
    </citation>
    <scope>NUCLEOTIDE SEQUENCE</scope>
    <source>
        <strain evidence="1">CU02</strain>
    </source>
</reference>
<dbReference type="Proteomes" id="UP001153331">
    <property type="component" value="Unassembled WGS sequence"/>
</dbReference>